<dbReference type="PROSITE" id="PS51898">
    <property type="entry name" value="TYR_RECOMBINASE"/>
    <property type="match status" value="1"/>
</dbReference>
<dbReference type="InterPro" id="IPR050090">
    <property type="entry name" value="Tyrosine_recombinase_XerCD"/>
</dbReference>
<evidence type="ECO:0000259" key="11">
    <source>
        <dbReference type="PROSITE" id="PS51900"/>
    </source>
</evidence>
<dbReference type="Gene3D" id="1.10.150.130">
    <property type="match status" value="1"/>
</dbReference>
<dbReference type="SUPFAM" id="SSF56349">
    <property type="entry name" value="DNA breaking-rejoining enzymes"/>
    <property type="match status" value="1"/>
</dbReference>
<keyword evidence="6 9" id="KW-0238">DNA-binding</keyword>
<dbReference type="GO" id="GO:0016787">
    <property type="term" value="F:hydrolase activity"/>
    <property type="evidence" value="ECO:0007669"/>
    <property type="project" value="UniProtKB-KW"/>
</dbReference>
<dbReference type="Gene3D" id="1.10.443.10">
    <property type="entry name" value="Intergrase catalytic core"/>
    <property type="match status" value="1"/>
</dbReference>
<dbReference type="PANTHER" id="PTHR30349">
    <property type="entry name" value="PHAGE INTEGRASE-RELATED"/>
    <property type="match status" value="1"/>
</dbReference>
<evidence type="ECO:0000313" key="12">
    <source>
        <dbReference type="EMBL" id="QIG67187.1"/>
    </source>
</evidence>
<evidence type="ECO:0000256" key="5">
    <source>
        <dbReference type="ARBA" id="ARBA00022908"/>
    </source>
</evidence>
<evidence type="ECO:0000256" key="8">
    <source>
        <dbReference type="ARBA" id="ARBA00023195"/>
    </source>
</evidence>
<dbReference type="GO" id="GO:0015074">
    <property type="term" value="P:DNA integration"/>
    <property type="evidence" value="ECO:0007669"/>
    <property type="project" value="UniProtKB-KW"/>
</dbReference>
<dbReference type="InterPro" id="IPR010998">
    <property type="entry name" value="Integrase_recombinase_N"/>
</dbReference>
<evidence type="ECO:0000256" key="4">
    <source>
        <dbReference type="ARBA" id="ARBA00022801"/>
    </source>
</evidence>
<comment type="similarity">
    <text evidence="1">Belongs to the 'phage' integrase family.</text>
</comment>
<dbReference type="GO" id="GO:0003677">
    <property type="term" value="F:DNA binding"/>
    <property type="evidence" value="ECO:0007669"/>
    <property type="project" value="UniProtKB-UniRule"/>
</dbReference>
<dbReference type="Pfam" id="PF00589">
    <property type="entry name" value="Phage_integrase"/>
    <property type="match status" value="1"/>
</dbReference>
<dbReference type="InterPro" id="IPR011010">
    <property type="entry name" value="DNA_brk_join_enz"/>
</dbReference>
<reference evidence="12" key="1">
    <citation type="submission" date="2020-01" db="EMBL/GenBank/DDBJ databases">
        <title>Patterns of diversity and host range of bacteriophage communities associated with bean-nodulatin bacteria.</title>
        <authorList>
            <person name="Vann Cauwenberghe J."/>
            <person name="Santamaria R.I."/>
            <person name="Bustos P."/>
            <person name="Juarez S."/>
            <person name="Gonzalez V."/>
        </authorList>
    </citation>
    <scope>NUCLEOTIDE SEQUENCE</scope>
</reference>
<dbReference type="InterPro" id="IPR044068">
    <property type="entry name" value="CB"/>
</dbReference>
<proteinExistence type="inferred from homology"/>
<dbReference type="Proteomes" id="UP000661685">
    <property type="component" value="Segment"/>
</dbReference>
<dbReference type="InterPro" id="IPR002104">
    <property type="entry name" value="Integrase_catalytic"/>
</dbReference>
<dbReference type="GO" id="GO:0044826">
    <property type="term" value="P:viral genome integration into host DNA"/>
    <property type="evidence" value="ECO:0007669"/>
    <property type="project" value="UniProtKB-KW"/>
</dbReference>
<keyword evidence="13" id="KW-1185">Reference proteome</keyword>
<organism evidence="12 13">
    <name type="scientific">Rhizobium phage RHph_TM34</name>
    <dbReference type="NCBI Taxonomy" id="2509556"/>
    <lineage>
        <taxon>Viruses</taxon>
        <taxon>Duplodnaviria</taxon>
        <taxon>Heunggongvirae</taxon>
        <taxon>Uroviricota</taxon>
        <taxon>Caudoviricetes</taxon>
        <taxon>Autographivirales</taxon>
        <taxon>Dunnvirinae</taxon>
        <taxon>Tepoztlanvirus</taxon>
        <taxon>Tepoztlanvirus RHphTM34</taxon>
    </lineage>
</organism>
<feature type="domain" description="Tyr recombinase" evidence="10">
    <location>
        <begin position="161"/>
        <end position="343"/>
    </location>
</feature>
<dbReference type="InterPro" id="IPR013762">
    <property type="entry name" value="Integrase-like_cat_sf"/>
</dbReference>
<evidence type="ECO:0000256" key="3">
    <source>
        <dbReference type="ARBA" id="ARBA00022679"/>
    </source>
</evidence>
<gene>
    <name evidence="12" type="ORF">EVB35_007</name>
</gene>
<name>A0A7S5QVQ9_9CAUD</name>
<keyword evidence="3" id="KW-0808">Transferase</keyword>
<evidence type="ECO:0000256" key="7">
    <source>
        <dbReference type="ARBA" id="ARBA00023172"/>
    </source>
</evidence>
<dbReference type="GO" id="GO:0006310">
    <property type="term" value="P:DNA recombination"/>
    <property type="evidence" value="ECO:0007669"/>
    <property type="project" value="UniProtKB-KW"/>
</dbReference>
<evidence type="ECO:0000259" key="10">
    <source>
        <dbReference type="PROSITE" id="PS51898"/>
    </source>
</evidence>
<dbReference type="PANTHER" id="PTHR30349:SF64">
    <property type="entry name" value="PROPHAGE INTEGRASE INTD-RELATED"/>
    <property type="match status" value="1"/>
</dbReference>
<accession>A0A7S5QVQ9</accession>
<evidence type="ECO:0000256" key="9">
    <source>
        <dbReference type="PROSITE-ProRule" id="PRU01248"/>
    </source>
</evidence>
<evidence type="ECO:0000256" key="6">
    <source>
        <dbReference type="ARBA" id="ARBA00023125"/>
    </source>
</evidence>
<dbReference type="GO" id="GO:0016740">
    <property type="term" value="F:transferase activity"/>
    <property type="evidence" value="ECO:0007669"/>
    <property type="project" value="UniProtKB-KW"/>
</dbReference>
<evidence type="ECO:0000313" key="13">
    <source>
        <dbReference type="Proteomes" id="UP000661685"/>
    </source>
</evidence>
<keyword evidence="5" id="KW-0229">DNA integration</keyword>
<evidence type="ECO:0000256" key="2">
    <source>
        <dbReference type="ARBA" id="ARBA00016082"/>
    </source>
</evidence>
<keyword evidence="4" id="KW-0378">Hydrolase</keyword>
<dbReference type="GO" id="GO:0075713">
    <property type="term" value="P:establishment of integrated proviral latency"/>
    <property type="evidence" value="ECO:0007669"/>
    <property type="project" value="UniProtKB-KW"/>
</dbReference>
<feature type="domain" description="Core-binding (CB)" evidence="11">
    <location>
        <begin position="61"/>
        <end position="139"/>
    </location>
</feature>
<evidence type="ECO:0000256" key="1">
    <source>
        <dbReference type="ARBA" id="ARBA00008857"/>
    </source>
</evidence>
<dbReference type="EMBL" id="MN988466">
    <property type="protein sequence ID" value="QIG67187.1"/>
    <property type="molecule type" value="Genomic_DNA"/>
</dbReference>
<sequence>MVTVDLKGIHRVRSKGNTYYYAWRGGPRLKSKPGTAAFIAEYNEALESRIIPDNAKFRSLIQSYEQSPDYQKLAASTKRNWSRMLKIIDNHFGDISIAAFDRTKKIRPIIRQWRGQYAETPRTADYGMQVLSRVLSYAVDPLGKIATNPCEGIKSLYSNDRSTIIWTDEDIQEFKTAMDKKGKLYCSVEMAFAMDLAINTGLRVGDLVRLRWDNIQGQAIIIATGKSGGKVEAVIPLHDELRELLDRIPKRHAIILTSSTGQPWTENGLASSFHTAKKGLTEDKRGLHFHDLRGTAATKFYIAGLEERVIAEIMGWSEEEVKKIIRRYVGRQAATLALIEQMKANVKPAVKRA</sequence>
<keyword evidence="7" id="KW-0233">DNA recombination</keyword>
<keyword evidence="8" id="KW-1179">Viral genome integration</keyword>
<dbReference type="PROSITE" id="PS51900">
    <property type="entry name" value="CB"/>
    <property type="match status" value="1"/>
</dbReference>
<keyword evidence="8" id="KW-1160">Virus entry into host cell</keyword>
<protein>
    <recommendedName>
        <fullName evidence="2">Integrase</fullName>
    </recommendedName>
</protein>